<evidence type="ECO:0000313" key="1">
    <source>
        <dbReference type="EMBL" id="CAG6487960.1"/>
    </source>
</evidence>
<protein>
    <submittedName>
        <fullName evidence="1">(northern house mosquito) hypothetical protein</fullName>
    </submittedName>
</protein>
<dbReference type="AlphaFoldDB" id="A0A8D8CAB5"/>
<accession>A0A8D8CAB5</accession>
<proteinExistence type="predicted"/>
<dbReference type="EMBL" id="HBUE01108887">
    <property type="protein sequence ID" value="CAG6487960.1"/>
    <property type="molecule type" value="Transcribed_RNA"/>
</dbReference>
<name>A0A8D8CAB5_CULPI</name>
<sequence>MVASGVGGHLGSLSSIRSISGSGEEVKLSIECVGVSECGGLPSKLRISIVPSSEDVMRVVISLAQSAIPVSASRMRSSVSFMMSSAILSASSPKLCAFVSMLFFMFSMFSSKLACLSLRGMILKSELSFPFICG</sequence>
<reference evidence="1" key="1">
    <citation type="submission" date="2021-05" db="EMBL/GenBank/DDBJ databases">
        <authorList>
            <person name="Alioto T."/>
            <person name="Alioto T."/>
            <person name="Gomez Garrido J."/>
        </authorList>
    </citation>
    <scope>NUCLEOTIDE SEQUENCE</scope>
</reference>
<organism evidence="1">
    <name type="scientific">Culex pipiens</name>
    <name type="common">House mosquito</name>
    <dbReference type="NCBI Taxonomy" id="7175"/>
    <lineage>
        <taxon>Eukaryota</taxon>
        <taxon>Metazoa</taxon>
        <taxon>Ecdysozoa</taxon>
        <taxon>Arthropoda</taxon>
        <taxon>Hexapoda</taxon>
        <taxon>Insecta</taxon>
        <taxon>Pterygota</taxon>
        <taxon>Neoptera</taxon>
        <taxon>Endopterygota</taxon>
        <taxon>Diptera</taxon>
        <taxon>Nematocera</taxon>
        <taxon>Culicoidea</taxon>
        <taxon>Culicidae</taxon>
        <taxon>Culicinae</taxon>
        <taxon>Culicini</taxon>
        <taxon>Culex</taxon>
        <taxon>Culex</taxon>
    </lineage>
</organism>